<organism evidence="15 16">
    <name type="scientific">Hansschlegelia plantiphila</name>
    <dbReference type="NCBI Taxonomy" id="374655"/>
    <lineage>
        <taxon>Bacteria</taxon>
        <taxon>Pseudomonadati</taxon>
        <taxon>Pseudomonadota</taxon>
        <taxon>Alphaproteobacteria</taxon>
        <taxon>Hyphomicrobiales</taxon>
        <taxon>Methylopilaceae</taxon>
        <taxon>Hansschlegelia</taxon>
    </lineage>
</organism>
<dbReference type="Gene3D" id="3.40.109.10">
    <property type="entry name" value="NADH Oxidase"/>
    <property type="match status" value="1"/>
</dbReference>
<proteinExistence type="inferred from homology"/>
<keyword evidence="5" id="KW-0547">Nucleotide-binding</keyword>
<dbReference type="GO" id="GO:0009236">
    <property type="term" value="P:cobalamin biosynthetic process"/>
    <property type="evidence" value="ECO:0007669"/>
    <property type="project" value="UniProtKB-KW"/>
</dbReference>
<keyword evidence="16" id="KW-1185">Reference proteome</keyword>
<evidence type="ECO:0000256" key="7">
    <source>
        <dbReference type="ARBA" id="ARBA00023002"/>
    </source>
</evidence>
<dbReference type="GO" id="GO:0000166">
    <property type="term" value="F:nucleotide binding"/>
    <property type="evidence" value="ECO:0007669"/>
    <property type="project" value="UniProtKB-KW"/>
</dbReference>
<dbReference type="SUPFAM" id="SSF55469">
    <property type="entry name" value="FMN-dependent nitroreductase-like"/>
    <property type="match status" value="1"/>
</dbReference>
<evidence type="ECO:0000256" key="12">
    <source>
        <dbReference type="ARBA" id="ARBA00068702"/>
    </source>
</evidence>
<feature type="domain" description="Nitroreductase" evidence="14">
    <location>
        <begin position="49"/>
        <end position="216"/>
    </location>
</feature>
<dbReference type="PANTHER" id="PTHR23026">
    <property type="entry name" value="NADPH NITROREDUCTASE"/>
    <property type="match status" value="1"/>
</dbReference>
<evidence type="ECO:0000256" key="4">
    <source>
        <dbReference type="ARBA" id="ARBA00022643"/>
    </source>
</evidence>
<evidence type="ECO:0000313" key="15">
    <source>
        <dbReference type="EMBL" id="GLK68007.1"/>
    </source>
</evidence>
<keyword evidence="4" id="KW-0288">FMN</keyword>
<comment type="catalytic activity">
    <reaction evidence="9">
        <text>FMNH2 + O2 = dialurate + 5,6-dimethylbenzimidazole + D-erythrose 4-phosphate + H(+)</text>
        <dbReference type="Rhea" id="RHEA:27345"/>
        <dbReference type="ChEBI" id="CHEBI:15378"/>
        <dbReference type="ChEBI" id="CHEBI:15379"/>
        <dbReference type="ChEBI" id="CHEBI:15890"/>
        <dbReference type="ChEBI" id="CHEBI:16897"/>
        <dbReference type="ChEBI" id="CHEBI:57618"/>
        <dbReference type="ChEBI" id="CHEBI:140629"/>
        <dbReference type="EC" id="1.13.11.79"/>
    </reaction>
</comment>
<keyword evidence="6" id="KW-0521">NADP</keyword>
<dbReference type="CDD" id="cd02145">
    <property type="entry name" value="BluB"/>
    <property type="match status" value="1"/>
</dbReference>
<dbReference type="GO" id="GO:0016705">
    <property type="term" value="F:oxidoreductase activity, acting on paired donors, with incorporation or reduction of molecular oxygen"/>
    <property type="evidence" value="ECO:0007669"/>
    <property type="project" value="UniProtKB-ARBA"/>
</dbReference>
<evidence type="ECO:0000256" key="9">
    <source>
        <dbReference type="ARBA" id="ARBA00051314"/>
    </source>
</evidence>
<evidence type="ECO:0000256" key="1">
    <source>
        <dbReference type="ARBA" id="ARBA00011823"/>
    </source>
</evidence>
<dbReference type="AlphaFoldDB" id="A0A9W6MVJ7"/>
<dbReference type="InterPro" id="IPR029479">
    <property type="entry name" value="Nitroreductase"/>
</dbReference>
<reference evidence="15" key="1">
    <citation type="journal article" date="2014" name="Int. J. Syst. Evol. Microbiol.">
        <title>Complete genome sequence of Corynebacterium casei LMG S-19264T (=DSM 44701T), isolated from a smear-ripened cheese.</title>
        <authorList>
            <consortium name="US DOE Joint Genome Institute (JGI-PGF)"/>
            <person name="Walter F."/>
            <person name="Albersmeier A."/>
            <person name="Kalinowski J."/>
            <person name="Ruckert C."/>
        </authorList>
    </citation>
    <scope>NUCLEOTIDE SEQUENCE</scope>
    <source>
        <strain evidence="15">VKM B-2347</strain>
    </source>
</reference>
<dbReference type="InterPro" id="IPR050627">
    <property type="entry name" value="Nitroreductase/BluB"/>
</dbReference>
<dbReference type="EMBL" id="BSFI01000007">
    <property type="protein sequence ID" value="GLK68007.1"/>
    <property type="molecule type" value="Genomic_DNA"/>
</dbReference>
<accession>A0A9W6MVJ7</accession>
<keyword evidence="3" id="KW-0285">Flavoprotein</keyword>
<dbReference type="EC" id="1.13.11.79" evidence="11"/>
<dbReference type="Proteomes" id="UP001143372">
    <property type="component" value="Unassembled WGS sequence"/>
</dbReference>
<evidence type="ECO:0000256" key="6">
    <source>
        <dbReference type="ARBA" id="ARBA00022857"/>
    </source>
</evidence>
<keyword evidence="7" id="KW-0560">Oxidoreductase</keyword>
<dbReference type="PANTHER" id="PTHR23026:SF90">
    <property type="entry name" value="IODOTYROSINE DEIODINASE 1"/>
    <property type="match status" value="1"/>
</dbReference>
<feature type="region of interest" description="Disordered" evidence="13">
    <location>
        <begin position="1"/>
        <end position="38"/>
    </location>
</feature>
<evidence type="ECO:0000256" key="3">
    <source>
        <dbReference type="ARBA" id="ARBA00022630"/>
    </source>
</evidence>
<evidence type="ECO:0000256" key="5">
    <source>
        <dbReference type="ARBA" id="ARBA00022741"/>
    </source>
</evidence>
<name>A0A9W6MVJ7_9HYPH</name>
<protein>
    <recommendedName>
        <fullName evidence="12">5,6-dimethylbenzimidazole synthase</fullName>
        <ecNumber evidence="11">1.13.11.79</ecNumber>
    </recommendedName>
</protein>
<keyword evidence="8" id="KW-0520">NAD</keyword>
<evidence type="ECO:0000256" key="10">
    <source>
        <dbReference type="ARBA" id="ARBA00061097"/>
    </source>
</evidence>
<dbReference type="FunFam" id="3.40.109.10:FF:000013">
    <property type="entry name" value="5,6-dimethylbenzimidazole synthase"/>
    <property type="match status" value="1"/>
</dbReference>
<keyword evidence="2" id="KW-0169">Cobalamin biosynthesis</keyword>
<evidence type="ECO:0000256" key="11">
    <source>
        <dbReference type="ARBA" id="ARBA00066311"/>
    </source>
</evidence>
<sequence>MSFANPSSGAPVDAMRSTPREGEGASEPSGLSPAQPFSRAERAAVYRAIETRRDVRDEFLPEPVPDDVLLRILQAAHCAPSVGLMQPWNFILIRDPRQKAAAHDLFTRSNAEAEALFEGDRAALYRSLKLEGIRKAPLNICVTCDRSRGGPVVLGRTHQRDTDLYSAVCAVQNLWLAARAEGVGVGWVSIFDPDDLRPLLGLPSEVVVVAYLCVGYVDRLYPLPELEAKNWARRLSLDDLVFEGRWGRRDAVD</sequence>
<gene>
    <name evidence="15" type="ORF">GCM10008179_16450</name>
</gene>
<dbReference type="GO" id="GO:0102919">
    <property type="term" value="F:5,6-dimethylbenzimidazole synthase activity"/>
    <property type="evidence" value="ECO:0007669"/>
    <property type="project" value="UniProtKB-EC"/>
</dbReference>
<comment type="caution">
    <text evidence="15">The sequence shown here is derived from an EMBL/GenBank/DDBJ whole genome shotgun (WGS) entry which is preliminary data.</text>
</comment>
<evidence type="ECO:0000256" key="13">
    <source>
        <dbReference type="SAM" id="MobiDB-lite"/>
    </source>
</evidence>
<evidence type="ECO:0000259" key="14">
    <source>
        <dbReference type="Pfam" id="PF00881"/>
    </source>
</evidence>
<dbReference type="NCBIfam" id="TIGR02476">
    <property type="entry name" value="BluB"/>
    <property type="match status" value="1"/>
</dbReference>
<comment type="similarity">
    <text evidence="10">Belongs to the BluB family.</text>
</comment>
<evidence type="ECO:0000256" key="8">
    <source>
        <dbReference type="ARBA" id="ARBA00023027"/>
    </source>
</evidence>
<reference evidence="15" key="2">
    <citation type="submission" date="2023-01" db="EMBL/GenBank/DDBJ databases">
        <authorList>
            <person name="Sun Q."/>
            <person name="Evtushenko L."/>
        </authorList>
    </citation>
    <scope>NUCLEOTIDE SEQUENCE</scope>
    <source>
        <strain evidence="15">VKM B-2347</strain>
    </source>
</reference>
<evidence type="ECO:0000313" key="16">
    <source>
        <dbReference type="Proteomes" id="UP001143372"/>
    </source>
</evidence>
<evidence type="ECO:0000256" key="2">
    <source>
        <dbReference type="ARBA" id="ARBA00022573"/>
    </source>
</evidence>
<dbReference type="InterPro" id="IPR000415">
    <property type="entry name" value="Nitroreductase-like"/>
</dbReference>
<dbReference type="Pfam" id="PF00881">
    <property type="entry name" value="Nitroreductase"/>
    <property type="match status" value="1"/>
</dbReference>
<comment type="subunit">
    <text evidence="1">Homooctamer.</text>
</comment>
<dbReference type="InterPro" id="IPR012825">
    <property type="entry name" value="BluB"/>
</dbReference>